<accession>A0A7J7IBU4</accession>
<dbReference type="EMBL" id="VWRR01000019">
    <property type="protein sequence ID" value="KAF6000545.1"/>
    <property type="molecule type" value="Genomic_DNA"/>
</dbReference>
<dbReference type="OrthoDB" id="10467038at2759"/>
<evidence type="ECO:0000313" key="1">
    <source>
        <dbReference type="EMBL" id="KAF6000545.1"/>
    </source>
</evidence>
<organism evidence="1 2">
    <name type="scientific">Cyanidiococcus yangmingshanensis</name>
    <dbReference type="NCBI Taxonomy" id="2690220"/>
    <lineage>
        <taxon>Eukaryota</taxon>
        <taxon>Rhodophyta</taxon>
        <taxon>Bangiophyceae</taxon>
        <taxon>Cyanidiales</taxon>
        <taxon>Cyanidiaceae</taxon>
        <taxon>Cyanidiococcus</taxon>
    </lineage>
</organism>
<proteinExistence type="predicted"/>
<dbReference type="AlphaFoldDB" id="A0A7J7IBU4"/>
<dbReference type="Proteomes" id="UP000530660">
    <property type="component" value="Unassembled WGS sequence"/>
</dbReference>
<name>A0A7J7IBU4_9RHOD</name>
<evidence type="ECO:0000313" key="2">
    <source>
        <dbReference type="Proteomes" id="UP000530660"/>
    </source>
</evidence>
<gene>
    <name evidence="1" type="ORF">F1559_001579</name>
</gene>
<sequence length="293" mass="33259">MVACKSSMSNAIRSEAAQMPKIIAEVAQAHIERFLSTIHDLLVERDRFRALREIDALLRWYRNWLCPCIDEYAAGNEFMTNSLRKAVIPPQRREMQSMLTEAYRFYLLRMYQSTVFAHMIAYEARNLAALRSLFGLGWSQIKDIEETAAAEVWRHAIDEALTADSESEVRARRAGASFNLPLHEPSTRKRLREMRRFLVAVLGEERAASALASAAKPIVEEEAIRTLVSRRFPDDIEIQRLCILAASLDCDVLDAIRRAGEKLGIGQSTRVKVLVHVASKRMNADISSLSLRL</sequence>
<protein>
    <submittedName>
        <fullName evidence="1">Uncharacterized protein</fullName>
    </submittedName>
</protein>
<comment type="caution">
    <text evidence="1">The sequence shown here is derived from an EMBL/GenBank/DDBJ whole genome shotgun (WGS) entry which is preliminary data.</text>
</comment>
<reference evidence="1 2" key="1">
    <citation type="journal article" date="2020" name="J. Phycol.">
        <title>Comparative genome analysis reveals Cyanidiococcus gen. nov., a new extremophilic red algal genus sister to Cyanidioschyzon (Cyanidioschyzonaceae, Rhodophyta).</title>
        <authorList>
            <person name="Liu S.-L."/>
            <person name="Chiang Y.-R."/>
            <person name="Yoon H.S."/>
            <person name="Fu H.-Y."/>
        </authorList>
    </citation>
    <scope>NUCLEOTIDE SEQUENCE [LARGE SCALE GENOMIC DNA]</scope>
    <source>
        <strain evidence="1 2">THAL066</strain>
    </source>
</reference>
<keyword evidence="2" id="KW-1185">Reference proteome</keyword>